<protein>
    <submittedName>
        <fullName evidence="1">O-methyltransferase family 3</fullName>
    </submittedName>
</protein>
<gene>
    <name evidence="1" type="ORF">Strvi_0221</name>
</gene>
<dbReference type="InterPro" id="IPR029063">
    <property type="entry name" value="SAM-dependent_MTases_sf"/>
</dbReference>
<keyword evidence="1" id="KW-0614">Plasmid</keyword>
<reference evidence="1" key="1">
    <citation type="submission" date="2011-08" db="EMBL/GenBank/DDBJ databases">
        <title>Complete sequence of plasmid 2 of Streptomyces violaceusniger Tu 4113.</title>
        <authorList>
            <consortium name="US DOE Joint Genome Institute"/>
            <person name="Lucas S."/>
            <person name="Han J."/>
            <person name="Lapidus A."/>
            <person name="Cheng J.-F."/>
            <person name="Goodwin L."/>
            <person name="Pitluck S."/>
            <person name="Peters L."/>
            <person name="Ivanova N."/>
            <person name="Daligault H."/>
            <person name="Detter J.C."/>
            <person name="Han C."/>
            <person name="Tapia R."/>
            <person name="Land M."/>
            <person name="Hauser L."/>
            <person name="Kyrpides N."/>
            <person name="Ivanova N."/>
            <person name="Pagani I."/>
            <person name="Hagen A."/>
            <person name="Katz L."/>
            <person name="Fiedler H.-P."/>
            <person name="Keasling J."/>
            <person name="Fortman J."/>
            <person name="Woyke T."/>
        </authorList>
    </citation>
    <scope>NUCLEOTIDE SEQUENCE [LARGE SCALE GENOMIC DNA]</scope>
    <source>
        <strain evidence="1">Tu 4113</strain>
        <plasmid evidence="1">pSTRVI02</plasmid>
    </source>
</reference>
<dbReference type="GO" id="GO:0032259">
    <property type="term" value="P:methylation"/>
    <property type="evidence" value="ECO:0007669"/>
    <property type="project" value="UniProtKB-KW"/>
</dbReference>
<name>G2PHJ1_STRV4</name>
<dbReference type="PANTHER" id="PTHR10509">
    <property type="entry name" value="O-METHYLTRANSFERASE-RELATED"/>
    <property type="match status" value="1"/>
</dbReference>
<dbReference type="eggNOG" id="COG4122">
    <property type="taxonomic scope" value="Bacteria"/>
</dbReference>
<dbReference type="EMBL" id="CP002996">
    <property type="protein sequence ID" value="AEM88994.1"/>
    <property type="molecule type" value="Genomic_DNA"/>
</dbReference>
<dbReference type="Proteomes" id="UP000008703">
    <property type="component" value="Plasmid pSTRVI02"/>
</dbReference>
<dbReference type="InterPro" id="IPR050362">
    <property type="entry name" value="Cation-dep_OMT"/>
</dbReference>
<accession>G2PHJ1</accession>
<dbReference type="CDD" id="cd02440">
    <property type="entry name" value="AdoMet_MTases"/>
    <property type="match status" value="1"/>
</dbReference>
<dbReference type="HOGENOM" id="CLU_1414505_0_0_11"/>
<dbReference type="AlphaFoldDB" id="G2PHJ1"/>
<organism evidence="1 2">
    <name type="scientific">Streptomyces violaceusniger (strain Tu 4113)</name>
    <dbReference type="NCBI Taxonomy" id="653045"/>
    <lineage>
        <taxon>Bacteria</taxon>
        <taxon>Bacillati</taxon>
        <taxon>Actinomycetota</taxon>
        <taxon>Actinomycetes</taxon>
        <taxon>Kitasatosporales</taxon>
        <taxon>Streptomycetaceae</taxon>
        <taxon>Streptomyces</taxon>
        <taxon>Streptomyces violaceusniger group</taxon>
    </lineage>
</organism>
<evidence type="ECO:0000313" key="1">
    <source>
        <dbReference type="EMBL" id="AEM88994.1"/>
    </source>
</evidence>
<dbReference type="PANTHER" id="PTHR10509:SF14">
    <property type="entry name" value="CAFFEOYL-COA O-METHYLTRANSFERASE 3-RELATED"/>
    <property type="match status" value="1"/>
</dbReference>
<sequence length="192" mass="21104">MPDHGAMKTLEVILQRELAGLRERSGKKALDVLEVGTIRETAEGARPADGWSTLFFAEHVAEHGGRVVGVDLDVSAARLVLQRHGVAEKVELVTGSSLEVLPRLVDEGASFDVIFLDSDNDPDLVMSEYEFALKLIRPGGLILADDVDQDDVWVRKGLKLIPYLKDSGVAFRIDRREASWGGRDVMIQEVKG</sequence>
<dbReference type="KEGG" id="svl:Strvi_0221"/>
<evidence type="ECO:0000313" key="2">
    <source>
        <dbReference type="Proteomes" id="UP000008703"/>
    </source>
</evidence>
<geneLocation type="plasmid" evidence="1 2">
    <name>pSTRVI02</name>
</geneLocation>
<dbReference type="Pfam" id="PF13578">
    <property type="entry name" value="Methyltransf_24"/>
    <property type="match status" value="1"/>
</dbReference>
<keyword evidence="2" id="KW-1185">Reference proteome</keyword>
<dbReference type="GO" id="GO:0008757">
    <property type="term" value="F:S-adenosylmethionine-dependent methyltransferase activity"/>
    <property type="evidence" value="ECO:0007669"/>
    <property type="project" value="TreeGrafter"/>
</dbReference>
<dbReference type="Gene3D" id="3.40.50.150">
    <property type="entry name" value="Vaccinia Virus protein VP39"/>
    <property type="match status" value="1"/>
</dbReference>
<dbReference type="SUPFAM" id="SSF53335">
    <property type="entry name" value="S-adenosyl-L-methionine-dependent methyltransferases"/>
    <property type="match status" value="1"/>
</dbReference>
<proteinExistence type="predicted"/>